<dbReference type="InterPro" id="IPR032816">
    <property type="entry name" value="VTT_dom"/>
</dbReference>
<protein>
    <submittedName>
        <fullName evidence="8">DedA family protein</fullName>
    </submittedName>
</protein>
<keyword evidence="4 6" id="KW-1133">Transmembrane helix</keyword>
<evidence type="ECO:0000256" key="1">
    <source>
        <dbReference type="ARBA" id="ARBA00004651"/>
    </source>
</evidence>
<feature type="transmembrane region" description="Helical" evidence="6">
    <location>
        <begin position="132"/>
        <end position="149"/>
    </location>
</feature>
<dbReference type="GO" id="GO:0005886">
    <property type="term" value="C:plasma membrane"/>
    <property type="evidence" value="ECO:0007669"/>
    <property type="project" value="UniProtKB-SubCell"/>
</dbReference>
<evidence type="ECO:0000256" key="6">
    <source>
        <dbReference type="SAM" id="Phobius"/>
    </source>
</evidence>
<keyword evidence="5 6" id="KW-0472">Membrane</keyword>
<feature type="domain" description="VTT" evidence="7">
    <location>
        <begin position="50"/>
        <end position="149"/>
    </location>
</feature>
<dbReference type="InterPro" id="IPR051311">
    <property type="entry name" value="DedA_domain"/>
</dbReference>
<dbReference type="Pfam" id="PF09335">
    <property type="entry name" value="VTT_dom"/>
    <property type="match status" value="1"/>
</dbReference>
<dbReference type="AlphaFoldDB" id="A0AAU7UEW0"/>
<evidence type="ECO:0000256" key="3">
    <source>
        <dbReference type="ARBA" id="ARBA00022692"/>
    </source>
</evidence>
<keyword evidence="3 6" id="KW-0812">Transmembrane</keyword>
<evidence type="ECO:0000313" key="8">
    <source>
        <dbReference type="EMBL" id="XBV86945.1"/>
    </source>
</evidence>
<dbReference type="RefSeq" id="WP_350245037.1">
    <property type="nucleotide sequence ID" value="NZ_CP158299.1"/>
</dbReference>
<organism evidence="8">
    <name type="scientific">Deinococcus sonorensis KR-87</name>
    <dbReference type="NCBI Taxonomy" id="694439"/>
    <lineage>
        <taxon>Bacteria</taxon>
        <taxon>Thermotogati</taxon>
        <taxon>Deinococcota</taxon>
        <taxon>Deinococci</taxon>
        <taxon>Deinococcales</taxon>
        <taxon>Deinococcaceae</taxon>
        <taxon>Deinococcus</taxon>
    </lineage>
</organism>
<evidence type="ECO:0000256" key="2">
    <source>
        <dbReference type="ARBA" id="ARBA00022475"/>
    </source>
</evidence>
<name>A0AAU7UEW0_9DEIO</name>
<sequence length="205" mass="22723">MTGWLDTLSPLWLHLTSFGLMFLEGMGIPGVPGVLPMLALAESIHAGQTTLLEAILSGTLGNWLGSLAGYHIGASALRRLPPSWQRMARSRRARHWMQRSGPVAIILSRTIGSLRTPVTLYAGAAHYPWRQYVLYSLLGALLHVGVWQTLLWRFGPAVLETFEERQGELLPYVLGVAALIVLLVLVRRRRARPEQPDSDSELPQS</sequence>
<feature type="transmembrane region" description="Helical" evidence="6">
    <location>
        <begin position="169"/>
        <end position="186"/>
    </location>
</feature>
<dbReference type="KEGG" id="dsc:ABOD76_11730"/>
<gene>
    <name evidence="8" type="ORF">ABOD76_11730</name>
</gene>
<feature type="transmembrane region" description="Helical" evidence="6">
    <location>
        <begin position="12"/>
        <end position="35"/>
    </location>
</feature>
<dbReference type="PANTHER" id="PTHR42709">
    <property type="entry name" value="ALKALINE PHOSPHATASE LIKE PROTEIN"/>
    <property type="match status" value="1"/>
</dbReference>
<dbReference type="PANTHER" id="PTHR42709:SF6">
    <property type="entry name" value="UNDECAPRENYL PHOSPHATE TRANSPORTER A"/>
    <property type="match status" value="1"/>
</dbReference>
<evidence type="ECO:0000256" key="5">
    <source>
        <dbReference type="ARBA" id="ARBA00023136"/>
    </source>
</evidence>
<keyword evidence="2" id="KW-1003">Cell membrane</keyword>
<accession>A0AAU7UEW0</accession>
<reference evidence="8" key="1">
    <citation type="submission" date="2024-06" db="EMBL/GenBank/DDBJ databases">
        <title>Draft Genome Sequence of Deinococcus sonorensis Type Strain KR-87, a Biofilm Producing Representative of the Genus Deinococcus.</title>
        <authorList>
            <person name="Boren L.S."/>
            <person name="Grosso R.A."/>
            <person name="Hugenberg-Cox A.N."/>
            <person name="Hill J.T.E."/>
            <person name="Albert C.M."/>
            <person name="Tuohy J.M."/>
        </authorList>
    </citation>
    <scope>NUCLEOTIDE SEQUENCE</scope>
    <source>
        <strain evidence="8">KR-87</strain>
    </source>
</reference>
<evidence type="ECO:0000256" key="4">
    <source>
        <dbReference type="ARBA" id="ARBA00022989"/>
    </source>
</evidence>
<comment type="subcellular location">
    <subcellularLocation>
        <location evidence="1">Cell membrane</location>
        <topology evidence="1">Multi-pass membrane protein</topology>
    </subcellularLocation>
</comment>
<proteinExistence type="predicted"/>
<dbReference type="EMBL" id="CP158299">
    <property type="protein sequence ID" value="XBV86945.1"/>
    <property type="molecule type" value="Genomic_DNA"/>
</dbReference>
<evidence type="ECO:0000259" key="7">
    <source>
        <dbReference type="Pfam" id="PF09335"/>
    </source>
</evidence>